<proteinExistence type="predicted"/>
<keyword evidence="2" id="KW-1185">Reference proteome</keyword>
<organism evidence="1 2">
    <name type="scientific">Ancylostoma ceylanicum</name>
    <dbReference type="NCBI Taxonomy" id="53326"/>
    <lineage>
        <taxon>Eukaryota</taxon>
        <taxon>Metazoa</taxon>
        <taxon>Ecdysozoa</taxon>
        <taxon>Nematoda</taxon>
        <taxon>Chromadorea</taxon>
        <taxon>Rhabditida</taxon>
        <taxon>Rhabditina</taxon>
        <taxon>Rhabditomorpha</taxon>
        <taxon>Strongyloidea</taxon>
        <taxon>Ancylostomatidae</taxon>
        <taxon>Ancylostomatinae</taxon>
        <taxon>Ancylostoma</taxon>
    </lineage>
</organism>
<comment type="caution">
    <text evidence="1">The sequence shown here is derived from an EMBL/GenBank/DDBJ whole genome shotgun (WGS) entry which is preliminary data.</text>
</comment>
<dbReference type="InterPro" id="IPR036397">
    <property type="entry name" value="RNaseH_sf"/>
</dbReference>
<evidence type="ECO:0000313" key="2">
    <source>
        <dbReference type="Proteomes" id="UP000024635"/>
    </source>
</evidence>
<dbReference type="AlphaFoldDB" id="A0A016TNF8"/>
<dbReference type="GO" id="GO:0003676">
    <property type="term" value="F:nucleic acid binding"/>
    <property type="evidence" value="ECO:0007669"/>
    <property type="project" value="InterPro"/>
</dbReference>
<reference evidence="2" key="1">
    <citation type="journal article" date="2015" name="Nat. Genet.">
        <title>The genome and transcriptome of the zoonotic hookworm Ancylostoma ceylanicum identify infection-specific gene families.</title>
        <authorList>
            <person name="Schwarz E.M."/>
            <person name="Hu Y."/>
            <person name="Antoshechkin I."/>
            <person name="Miller M.M."/>
            <person name="Sternberg P.W."/>
            <person name="Aroian R.V."/>
        </authorList>
    </citation>
    <scope>NUCLEOTIDE SEQUENCE</scope>
    <source>
        <strain evidence="2">HY135</strain>
    </source>
</reference>
<accession>A0A016TNF8</accession>
<dbReference type="EMBL" id="JARK01001424">
    <property type="protein sequence ID" value="EYC04295.1"/>
    <property type="molecule type" value="Genomic_DNA"/>
</dbReference>
<gene>
    <name evidence="1" type="primary">Acey_s0088.g2126</name>
    <name evidence="1" type="ORF">Y032_0088g2126</name>
</gene>
<protein>
    <submittedName>
        <fullName evidence="1">Uncharacterized protein</fullName>
    </submittedName>
</protein>
<dbReference type="Proteomes" id="UP000024635">
    <property type="component" value="Unassembled WGS sequence"/>
</dbReference>
<evidence type="ECO:0000313" key="1">
    <source>
        <dbReference type="EMBL" id="EYC04295.1"/>
    </source>
</evidence>
<dbReference type="Gene3D" id="3.30.420.10">
    <property type="entry name" value="Ribonuclease H-like superfamily/Ribonuclease H"/>
    <property type="match status" value="1"/>
</dbReference>
<sequence>MRAWSTHKDYFYHDSVRPHIARTGNAGLMKFGCTISPLPRNSSNLAYSDYHLFPISNVIPLVKHFKSATTSKRHWSTFSRSGPQRPGAGAPTICLNVGRRPAMHLGHASNDSHLSFKNCKKNKNIVNLSGNFQLNLVLSRKTFLARTIIRENAALRGMSLFVSDSKVFVHGGPNRKSVSHHRMGLKFTDENISWHPK</sequence>
<name>A0A016TNF8_9BILA</name>
<dbReference type="OrthoDB" id="5897335at2759"/>